<sequence length="315" mass="33116">MKILILGAGAIGGYVGGRLQQSGADVTFLVRPARREWLERDGLVIKSTKGDITQKVKTVLNGSEGGPYDIVLLTAKAYDLDSAIESIAPAVGPNTTVVPLLNGMRHIDVLAAKFGDAKVVGGLARVGVTLSPEGAILHTSPFAAISFGERDGKAARSALVELDAAIKKSGIDGGLHKNIVQDLWDKWIMLCSLAAMTCLMRGTVGDILEAGEGQAIMLETVEECRKVAAAAGGDPGEKGMQTVKGYLTQKGSRFAASMLHDLEKTAMVEADHIVGDMIARAKKAGIATPNLRMAYAHLQAYLARRARGGIGKPAM</sequence>
<dbReference type="SUPFAM" id="SSF48179">
    <property type="entry name" value="6-phosphogluconate dehydrogenase C-terminal domain-like"/>
    <property type="match status" value="1"/>
</dbReference>
<dbReference type="Pfam" id="PF02558">
    <property type="entry name" value="ApbA"/>
    <property type="match status" value="1"/>
</dbReference>
<evidence type="ECO:0000313" key="14">
    <source>
        <dbReference type="EMBL" id="GEP59916.1"/>
    </source>
</evidence>
<evidence type="ECO:0000259" key="12">
    <source>
        <dbReference type="Pfam" id="PF02558"/>
    </source>
</evidence>
<dbReference type="OrthoDB" id="247668at2"/>
<dbReference type="Gene3D" id="3.40.50.720">
    <property type="entry name" value="NAD(P)-binding Rossmann-like Domain"/>
    <property type="match status" value="1"/>
</dbReference>
<proteinExistence type="inferred from homology"/>
<dbReference type="Gene3D" id="1.10.1040.10">
    <property type="entry name" value="N-(1-d-carboxylethyl)-l-norvaline Dehydrogenase, domain 2"/>
    <property type="match status" value="1"/>
</dbReference>
<name>A0A512NLU8_9HYPH</name>
<dbReference type="SUPFAM" id="SSF51735">
    <property type="entry name" value="NAD(P)-binding Rossmann-fold domains"/>
    <property type="match status" value="1"/>
</dbReference>
<dbReference type="InterPro" id="IPR051402">
    <property type="entry name" value="KPR-Related"/>
</dbReference>
<dbReference type="PANTHER" id="PTHR21708">
    <property type="entry name" value="PROBABLE 2-DEHYDROPANTOATE 2-REDUCTASE"/>
    <property type="match status" value="1"/>
</dbReference>
<dbReference type="NCBIfam" id="TIGR00745">
    <property type="entry name" value="apbA_panE"/>
    <property type="match status" value="1"/>
</dbReference>
<dbReference type="FunFam" id="1.10.1040.10:FF:000017">
    <property type="entry name" value="2-dehydropantoate 2-reductase"/>
    <property type="match status" value="1"/>
</dbReference>
<evidence type="ECO:0000256" key="10">
    <source>
        <dbReference type="ARBA" id="ARBA00048793"/>
    </source>
</evidence>
<evidence type="ECO:0000256" key="5">
    <source>
        <dbReference type="ARBA" id="ARBA00019465"/>
    </source>
</evidence>
<dbReference type="InterPro" id="IPR013328">
    <property type="entry name" value="6PGD_dom2"/>
</dbReference>
<dbReference type="InterPro" id="IPR003710">
    <property type="entry name" value="ApbA"/>
</dbReference>
<dbReference type="FunFam" id="3.40.50.720:FF:000307">
    <property type="entry name" value="2-dehydropantoate 2-reductase"/>
    <property type="match status" value="1"/>
</dbReference>
<dbReference type="GO" id="GO:0005737">
    <property type="term" value="C:cytoplasm"/>
    <property type="evidence" value="ECO:0007669"/>
    <property type="project" value="TreeGrafter"/>
</dbReference>
<keyword evidence="8 11" id="KW-0560">Oxidoreductase</keyword>
<evidence type="ECO:0000256" key="11">
    <source>
        <dbReference type="RuleBase" id="RU362068"/>
    </source>
</evidence>
<dbReference type="RefSeq" id="WP_147155288.1">
    <property type="nucleotide sequence ID" value="NZ_BKAJ01000144.1"/>
</dbReference>
<dbReference type="EMBL" id="BKAJ01000144">
    <property type="protein sequence ID" value="GEP59916.1"/>
    <property type="molecule type" value="Genomic_DNA"/>
</dbReference>
<dbReference type="InterPro" id="IPR013752">
    <property type="entry name" value="KPA_reductase"/>
</dbReference>
<feature type="domain" description="Ketopantoate reductase C-terminal" evidence="13">
    <location>
        <begin position="178"/>
        <end position="301"/>
    </location>
</feature>
<evidence type="ECO:0000256" key="2">
    <source>
        <dbReference type="ARBA" id="ARBA00004994"/>
    </source>
</evidence>
<dbReference type="Proteomes" id="UP000321058">
    <property type="component" value="Unassembled WGS sequence"/>
</dbReference>
<evidence type="ECO:0000313" key="15">
    <source>
        <dbReference type="Proteomes" id="UP000321058"/>
    </source>
</evidence>
<evidence type="ECO:0000256" key="3">
    <source>
        <dbReference type="ARBA" id="ARBA00007870"/>
    </source>
</evidence>
<gene>
    <name evidence="14" type="ORF">RSO01_70820</name>
</gene>
<comment type="pathway">
    <text evidence="2 11">Cofactor biosynthesis; (R)-pantothenate biosynthesis; (R)-pantoate from 3-methyl-2-oxobutanoate: step 2/2.</text>
</comment>
<accession>A0A512NLU8</accession>
<comment type="similarity">
    <text evidence="3 11">Belongs to the ketopantoate reductase family.</text>
</comment>
<dbReference type="NCBIfam" id="NF005094">
    <property type="entry name" value="PRK06522.2-5"/>
    <property type="match status" value="1"/>
</dbReference>
<dbReference type="InterPro" id="IPR036291">
    <property type="entry name" value="NAD(P)-bd_dom_sf"/>
</dbReference>
<comment type="function">
    <text evidence="1 11">Catalyzes the NADPH-dependent reduction of ketopantoate into pantoic acid.</text>
</comment>
<dbReference type="GO" id="GO:0008677">
    <property type="term" value="F:2-dehydropantoate 2-reductase activity"/>
    <property type="evidence" value="ECO:0007669"/>
    <property type="project" value="UniProtKB-EC"/>
</dbReference>
<dbReference type="Pfam" id="PF08546">
    <property type="entry name" value="ApbA_C"/>
    <property type="match status" value="1"/>
</dbReference>
<comment type="caution">
    <text evidence="14">The sequence shown here is derived from an EMBL/GenBank/DDBJ whole genome shotgun (WGS) entry which is preliminary data.</text>
</comment>
<dbReference type="PANTHER" id="PTHR21708:SF26">
    <property type="entry name" value="2-DEHYDROPANTOATE 2-REDUCTASE"/>
    <property type="match status" value="1"/>
</dbReference>
<dbReference type="AlphaFoldDB" id="A0A512NLU8"/>
<evidence type="ECO:0000256" key="8">
    <source>
        <dbReference type="ARBA" id="ARBA00023002"/>
    </source>
</evidence>
<keyword evidence="6 11" id="KW-0566">Pantothenate biosynthesis</keyword>
<dbReference type="InterPro" id="IPR013332">
    <property type="entry name" value="KPR_N"/>
</dbReference>
<reference evidence="14 15" key="1">
    <citation type="submission" date="2019-07" db="EMBL/GenBank/DDBJ databases">
        <title>Whole genome shotgun sequence of Reyranella soli NBRC 108950.</title>
        <authorList>
            <person name="Hosoyama A."/>
            <person name="Uohara A."/>
            <person name="Ohji S."/>
            <person name="Ichikawa N."/>
        </authorList>
    </citation>
    <scope>NUCLEOTIDE SEQUENCE [LARGE SCALE GENOMIC DNA]</scope>
    <source>
        <strain evidence="14 15">NBRC 108950</strain>
    </source>
</reference>
<comment type="catalytic activity">
    <reaction evidence="10 11">
        <text>(R)-pantoate + NADP(+) = 2-dehydropantoate + NADPH + H(+)</text>
        <dbReference type="Rhea" id="RHEA:16233"/>
        <dbReference type="ChEBI" id="CHEBI:11561"/>
        <dbReference type="ChEBI" id="CHEBI:15378"/>
        <dbReference type="ChEBI" id="CHEBI:15980"/>
        <dbReference type="ChEBI" id="CHEBI:57783"/>
        <dbReference type="ChEBI" id="CHEBI:58349"/>
        <dbReference type="EC" id="1.1.1.169"/>
    </reaction>
</comment>
<dbReference type="UniPathway" id="UPA00028">
    <property type="reaction ID" value="UER00004"/>
</dbReference>
<evidence type="ECO:0000256" key="7">
    <source>
        <dbReference type="ARBA" id="ARBA00022857"/>
    </source>
</evidence>
<protein>
    <recommendedName>
        <fullName evidence="5 11">2-dehydropantoate 2-reductase</fullName>
        <ecNumber evidence="4 11">1.1.1.169</ecNumber>
    </recommendedName>
    <alternativeName>
        <fullName evidence="9 11">Ketopantoate reductase</fullName>
    </alternativeName>
</protein>
<evidence type="ECO:0000256" key="9">
    <source>
        <dbReference type="ARBA" id="ARBA00032024"/>
    </source>
</evidence>
<keyword evidence="7 11" id="KW-0521">NADP</keyword>
<evidence type="ECO:0000259" key="13">
    <source>
        <dbReference type="Pfam" id="PF08546"/>
    </source>
</evidence>
<organism evidence="14 15">
    <name type="scientific">Reyranella soli</name>
    <dbReference type="NCBI Taxonomy" id="1230389"/>
    <lineage>
        <taxon>Bacteria</taxon>
        <taxon>Pseudomonadati</taxon>
        <taxon>Pseudomonadota</taxon>
        <taxon>Alphaproteobacteria</taxon>
        <taxon>Hyphomicrobiales</taxon>
        <taxon>Reyranellaceae</taxon>
        <taxon>Reyranella</taxon>
    </lineage>
</organism>
<feature type="domain" description="Ketopantoate reductase N-terminal" evidence="12">
    <location>
        <begin position="3"/>
        <end position="151"/>
    </location>
</feature>
<dbReference type="GO" id="GO:0015940">
    <property type="term" value="P:pantothenate biosynthetic process"/>
    <property type="evidence" value="ECO:0007669"/>
    <property type="project" value="UniProtKB-UniPathway"/>
</dbReference>
<evidence type="ECO:0000256" key="6">
    <source>
        <dbReference type="ARBA" id="ARBA00022655"/>
    </source>
</evidence>
<evidence type="ECO:0000256" key="1">
    <source>
        <dbReference type="ARBA" id="ARBA00002919"/>
    </source>
</evidence>
<dbReference type="EC" id="1.1.1.169" evidence="4 11"/>
<dbReference type="InterPro" id="IPR008927">
    <property type="entry name" value="6-PGluconate_DH-like_C_sf"/>
</dbReference>
<keyword evidence="15" id="KW-1185">Reference proteome</keyword>
<evidence type="ECO:0000256" key="4">
    <source>
        <dbReference type="ARBA" id="ARBA00013014"/>
    </source>
</evidence>